<dbReference type="SUPFAM" id="SSF55874">
    <property type="entry name" value="ATPase domain of HSP90 chaperone/DNA topoisomerase II/histidine kinase"/>
    <property type="match status" value="1"/>
</dbReference>
<proteinExistence type="predicted"/>
<dbReference type="PRINTS" id="PR00344">
    <property type="entry name" value="BCTRLSENSOR"/>
</dbReference>
<feature type="domain" description="PAC" evidence="13">
    <location>
        <begin position="241"/>
        <end position="291"/>
    </location>
</feature>
<dbReference type="InterPro" id="IPR001789">
    <property type="entry name" value="Sig_transdc_resp-reg_receiver"/>
</dbReference>
<evidence type="ECO:0000256" key="3">
    <source>
        <dbReference type="ARBA" id="ARBA00012438"/>
    </source>
</evidence>
<evidence type="ECO:0000256" key="8">
    <source>
        <dbReference type="PROSITE-ProRule" id="PRU00169"/>
    </source>
</evidence>
<dbReference type="EC" id="2.7.13.3" evidence="3"/>
<gene>
    <name evidence="14" type="ORF">H7344_16235</name>
</gene>
<dbReference type="SUPFAM" id="SSF55785">
    <property type="entry name" value="PYP-like sensor domain (PAS domain)"/>
    <property type="match status" value="2"/>
</dbReference>
<dbReference type="InterPro" id="IPR003661">
    <property type="entry name" value="HisK_dim/P_dom"/>
</dbReference>
<keyword evidence="6" id="KW-0418">Kinase</keyword>
<organism evidence="14 15">
    <name type="scientific">Nocardioides deserti</name>
    <dbReference type="NCBI Taxonomy" id="1588644"/>
    <lineage>
        <taxon>Bacteria</taxon>
        <taxon>Bacillati</taxon>
        <taxon>Actinomycetota</taxon>
        <taxon>Actinomycetes</taxon>
        <taxon>Propionibacteriales</taxon>
        <taxon>Nocardioidaceae</taxon>
        <taxon>Nocardioides</taxon>
    </lineage>
</organism>
<dbReference type="CDD" id="cd17535">
    <property type="entry name" value="REC_NarL-like"/>
    <property type="match status" value="1"/>
</dbReference>
<evidence type="ECO:0000256" key="4">
    <source>
        <dbReference type="ARBA" id="ARBA00022553"/>
    </source>
</evidence>
<dbReference type="Pfam" id="PF08448">
    <property type="entry name" value="PAS_4"/>
    <property type="match status" value="1"/>
</dbReference>
<dbReference type="Gene3D" id="3.30.450.20">
    <property type="entry name" value="PAS domain"/>
    <property type="match status" value="2"/>
</dbReference>
<dbReference type="PANTHER" id="PTHR43047">
    <property type="entry name" value="TWO-COMPONENT HISTIDINE PROTEIN KINASE"/>
    <property type="match status" value="1"/>
</dbReference>
<dbReference type="InterPro" id="IPR036890">
    <property type="entry name" value="HATPase_C_sf"/>
</dbReference>
<dbReference type="RefSeq" id="WP_186347045.1">
    <property type="nucleotide sequence ID" value="NZ_BMMR01000009.1"/>
</dbReference>
<keyword evidence="7" id="KW-0902">Two-component regulatory system</keyword>
<dbReference type="InterPro" id="IPR058245">
    <property type="entry name" value="NreC/VraR/RcsB-like_REC"/>
</dbReference>
<keyword evidence="4 8" id="KW-0597">Phosphoprotein</keyword>
<feature type="compositionally biased region" description="Basic and acidic residues" evidence="9">
    <location>
        <begin position="136"/>
        <end position="146"/>
    </location>
</feature>
<evidence type="ECO:0000256" key="2">
    <source>
        <dbReference type="ARBA" id="ARBA00004236"/>
    </source>
</evidence>
<dbReference type="PROSITE" id="PS50110">
    <property type="entry name" value="RESPONSE_REGULATORY"/>
    <property type="match status" value="1"/>
</dbReference>
<keyword evidence="15" id="KW-1185">Reference proteome</keyword>
<dbReference type="EMBL" id="JACMYC010000011">
    <property type="protein sequence ID" value="MBC2961850.1"/>
    <property type="molecule type" value="Genomic_DNA"/>
</dbReference>
<evidence type="ECO:0000256" key="7">
    <source>
        <dbReference type="ARBA" id="ARBA00023012"/>
    </source>
</evidence>
<evidence type="ECO:0000259" key="13">
    <source>
        <dbReference type="PROSITE" id="PS50113"/>
    </source>
</evidence>
<evidence type="ECO:0000259" key="11">
    <source>
        <dbReference type="PROSITE" id="PS50110"/>
    </source>
</evidence>
<comment type="subcellular location">
    <subcellularLocation>
        <location evidence="2">Cell membrane</location>
    </subcellularLocation>
</comment>
<dbReference type="Gene3D" id="3.40.50.2300">
    <property type="match status" value="1"/>
</dbReference>
<dbReference type="Pfam" id="PF00072">
    <property type="entry name" value="Response_reg"/>
    <property type="match status" value="1"/>
</dbReference>
<dbReference type="Gene3D" id="3.30.565.10">
    <property type="entry name" value="Histidine kinase-like ATPase, C-terminal domain"/>
    <property type="match status" value="1"/>
</dbReference>
<feature type="modified residue" description="4-aspartylphosphate" evidence="8">
    <location>
        <position position="56"/>
    </location>
</feature>
<dbReference type="Gene3D" id="1.10.287.130">
    <property type="match status" value="1"/>
</dbReference>
<evidence type="ECO:0000256" key="9">
    <source>
        <dbReference type="SAM" id="MobiDB-lite"/>
    </source>
</evidence>
<accession>A0ABR6UBU2</accession>
<feature type="domain" description="Histidine kinase" evidence="10">
    <location>
        <begin position="437"/>
        <end position="641"/>
    </location>
</feature>
<dbReference type="InterPro" id="IPR000700">
    <property type="entry name" value="PAS-assoc_C"/>
</dbReference>
<dbReference type="PROSITE" id="PS50112">
    <property type="entry name" value="PAS"/>
    <property type="match status" value="1"/>
</dbReference>
<feature type="region of interest" description="Disordered" evidence="9">
    <location>
        <begin position="126"/>
        <end position="159"/>
    </location>
</feature>
<dbReference type="InterPro" id="IPR005467">
    <property type="entry name" value="His_kinase_dom"/>
</dbReference>
<dbReference type="CDD" id="cd00075">
    <property type="entry name" value="HATPase"/>
    <property type="match status" value="1"/>
</dbReference>
<dbReference type="Pfam" id="PF00512">
    <property type="entry name" value="HisKA"/>
    <property type="match status" value="1"/>
</dbReference>
<keyword evidence="5" id="KW-0808">Transferase</keyword>
<dbReference type="Proteomes" id="UP000604001">
    <property type="component" value="Unassembled WGS sequence"/>
</dbReference>
<feature type="domain" description="PAS" evidence="12">
    <location>
        <begin position="292"/>
        <end position="363"/>
    </location>
</feature>
<dbReference type="Pfam" id="PF13426">
    <property type="entry name" value="PAS_9"/>
    <property type="match status" value="1"/>
</dbReference>
<evidence type="ECO:0000256" key="5">
    <source>
        <dbReference type="ARBA" id="ARBA00022679"/>
    </source>
</evidence>
<dbReference type="InterPro" id="IPR035965">
    <property type="entry name" value="PAS-like_dom_sf"/>
</dbReference>
<evidence type="ECO:0000256" key="6">
    <source>
        <dbReference type="ARBA" id="ARBA00022777"/>
    </source>
</evidence>
<dbReference type="InterPro" id="IPR011006">
    <property type="entry name" value="CheY-like_superfamily"/>
</dbReference>
<evidence type="ECO:0000259" key="12">
    <source>
        <dbReference type="PROSITE" id="PS50112"/>
    </source>
</evidence>
<dbReference type="InterPro" id="IPR004358">
    <property type="entry name" value="Sig_transdc_His_kin-like_C"/>
</dbReference>
<dbReference type="SMART" id="SM00448">
    <property type="entry name" value="REC"/>
    <property type="match status" value="1"/>
</dbReference>
<name>A0ABR6UBU2_9ACTN</name>
<dbReference type="Pfam" id="PF02518">
    <property type="entry name" value="HATPase_c"/>
    <property type="match status" value="1"/>
</dbReference>
<evidence type="ECO:0000313" key="15">
    <source>
        <dbReference type="Proteomes" id="UP000604001"/>
    </source>
</evidence>
<dbReference type="InterPro" id="IPR013656">
    <property type="entry name" value="PAS_4"/>
</dbReference>
<protein>
    <recommendedName>
        <fullName evidence="3">histidine kinase</fullName>
        <ecNumber evidence="3">2.7.13.3</ecNumber>
    </recommendedName>
</protein>
<dbReference type="PROSITE" id="PS50113">
    <property type="entry name" value="PAC"/>
    <property type="match status" value="2"/>
</dbReference>
<dbReference type="NCBIfam" id="TIGR00229">
    <property type="entry name" value="sensory_box"/>
    <property type="match status" value="2"/>
</dbReference>
<feature type="domain" description="PAC" evidence="13">
    <location>
        <begin position="367"/>
        <end position="419"/>
    </location>
</feature>
<dbReference type="SMART" id="SM00387">
    <property type="entry name" value="HATPase_c"/>
    <property type="match status" value="1"/>
</dbReference>
<evidence type="ECO:0000259" key="10">
    <source>
        <dbReference type="PROSITE" id="PS50109"/>
    </source>
</evidence>
<comment type="catalytic activity">
    <reaction evidence="1">
        <text>ATP + protein L-histidine = ADP + protein N-phospho-L-histidine.</text>
        <dbReference type="EC" id="2.7.13.3"/>
    </reaction>
</comment>
<dbReference type="CDD" id="cd00082">
    <property type="entry name" value="HisKA"/>
    <property type="match status" value="1"/>
</dbReference>
<dbReference type="InterPro" id="IPR000014">
    <property type="entry name" value="PAS"/>
</dbReference>
<comment type="caution">
    <text evidence="14">The sequence shown here is derived from an EMBL/GenBank/DDBJ whole genome shotgun (WGS) entry which is preliminary data.</text>
</comment>
<dbReference type="SMART" id="SM00388">
    <property type="entry name" value="HisKA"/>
    <property type="match status" value="1"/>
</dbReference>
<evidence type="ECO:0000313" key="14">
    <source>
        <dbReference type="EMBL" id="MBC2961850.1"/>
    </source>
</evidence>
<sequence length="643" mass="69476">MPAPTIVVVDDAPEVRLLVKTQLRLSGRLEVVGEGADGYDAVELARAHRPALMLLDVSMPGRDGLAALPLVLDASPTTRVVMFSGFDQAGLADHTRRLGASAFVEKSLPIEQLVDRLVAIGTPAGADVSDAATGEPGHHLGGRTEDGATGNRDTGRPHPDLELDPVLAEHLERFREIFDDAAIGMATMTLDGRIVRVNRHLVGLLGDDADALIGTAYADLAADPGPVLEALQNLRDGGSAAQLEHGLADEPARRFNATLSAVLDAQDRPLYFLLQAQDVTEQRAAEAELHETEQRFRLLVEAVQDYAIFMLDPEGHVASWNAGAQRLKGYSAEDIVGRSFRAFYPPDKQAERHPEHELAIARREGRYEEEGWRVRKDGSRFWAHVTITAVHDADGVLVGFAKVTRDSTERRRILELQQQANERLRRSAAEQAEFLAVTAHELRSPIGVLAATAETLARHHDDLTAQERGDFAEGMRRTADQLRRLLDDLLTASRADARSLGLAPQPLPLAEQLRAVVTSARGSHPQAEVVLDVEDGLVVQADPGRLAQMVDNLVANALTHGLPPVAVSARADGDFVAIAVHDSGSGVPADVRGRLFERFGTTTGGTGLGLYIVRALAEAHGGEASYQVEDQSFVIRLPRERGA</sequence>
<dbReference type="PANTHER" id="PTHR43047:SF72">
    <property type="entry name" value="OSMOSENSING HISTIDINE PROTEIN KINASE SLN1"/>
    <property type="match status" value="1"/>
</dbReference>
<reference evidence="14 15" key="1">
    <citation type="submission" date="2020-08" db="EMBL/GenBank/DDBJ databases">
        <title>novel species in genus Nocardioides.</title>
        <authorList>
            <person name="Zhang G."/>
        </authorList>
    </citation>
    <scope>NUCLEOTIDE SEQUENCE [LARGE SCALE GENOMIC DNA]</scope>
    <source>
        <strain evidence="14 15">SC8A-24</strain>
    </source>
</reference>
<dbReference type="SUPFAM" id="SSF47384">
    <property type="entry name" value="Homodimeric domain of signal transducing histidine kinase"/>
    <property type="match status" value="1"/>
</dbReference>
<dbReference type="SUPFAM" id="SSF52172">
    <property type="entry name" value="CheY-like"/>
    <property type="match status" value="1"/>
</dbReference>
<dbReference type="InterPro" id="IPR036097">
    <property type="entry name" value="HisK_dim/P_sf"/>
</dbReference>
<dbReference type="CDD" id="cd00130">
    <property type="entry name" value="PAS"/>
    <property type="match status" value="2"/>
</dbReference>
<feature type="domain" description="Response regulatory" evidence="11">
    <location>
        <begin position="5"/>
        <end position="121"/>
    </location>
</feature>
<dbReference type="SMART" id="SM00091">
    <property type="entry name" value="PAS"/>
    <property type="match status" value="2"/>
</dbReference>
<dbReference type="PROSITE" id="PS50109">
    <property type="entry name" value="HIS_KIN"/>
    <property type="match status" value="1"/>
</dbReference>
<dbReference type="InterPro" id="IPR003594">
    <property type="entry name" value="HATPase_dom"/>
</dbReference>
<evidence type="ECO:0000256" key="1">
    <source>
        <dbReference type="ARBA" id="ARBA00000085"/>
    </source>
</evidence>